<sequence>MGSWRKRSALPPCLVVRRVTPSDFIYGKPVVFGGHGARTDHSAWGKEDSLVVFLGFLEPSQQMQGDRKPVMPTGHQYQRPVPSLYGGEFIKGRGFFAFSEHKSERFAFGCVLYWLARSNKLQTGCSLCGRRFFQNLCFSDTWTDWTTVFAGVNFHIECRFLCLFNPAGFPVYKNDQKFVGLSFFAEREILCAEKHRMQKISCSSEMTGKWLKRNLCFRLCWVWYRKDIKNHGETGAYAQRPIPFQPWREALACSFWRWPMIAGPLERIMRCKSWVVVHGTGIIVENNRCLAVRHSFRSGYVCPGK</sequence>
<evidence type="ECO:0000313" key="1">
    <source>
        <dbReference type="EMBL" id="VFK37849.1"/>
    </source>
</evidence>
<dbReference type="EMBL" id="CAADFU010000017">
    <property type="protein sequence ID" value="VFK42506.1"/>
    <property type="molecule type" value="Genomic_DNA"/>
</dbReference>
<dbReference type="EMBL" id="CAADFR010000018">
    <property type="protein sequence ID" value="VFK37849.1"/>
    <property type="molecule type" value="Genomic_DNA"/>
</dbReference>
<name>A0A450Y8H7_9GAMM</name>
<reference evidence="1" key="1">
    <citation type="submission" date="2019-02" db="EMBL/GenBank/DDBJ databases">
        <authorList>
            <person name="Gruber-Vodicka R. H."/>
            <person name="Seah K. B. B."/>
        </authorList>
    </citation>
    <scope>NUCLEOTIDE SEQUENCE</scope>
    <source>
        <strain evidence="2">BECK_S1320</strain>
        <strain evidence="1">BECK_S1321</strain>
    </source>
</reference>
<accession>A0A450Y8H7</accession>
<organism evidence="1">
    <name type="scientific">Candidatus Kentrum sp. SD</name>
    <dbReference type="NCBI Taxonomy" id="2126332"/>
    <lineage>
        <taxon>Bacteria</taxon>
        <taxon>Pseudomonadati</taxon>
        <taxon>Pseudomonadota</taxon>
        <taxon>Gammaproteobacteria</taxon>
        <taxon>Candidatus Kentrum</taxon>
    </lineage>
</organism>
<proteinExistence type="predicted"/>
<evidence type="ECO:0000313" key="2">
    <source>
        <dbReference type="EMBL" id="VFK42506.1"/>
    </source>
</evidence>
<dbReference type="AlphaFoldDB" id="A0A450Y8H7"/>
<gene>
    <name evidence="2" type="ORF">BECKSD772E_GA0070983_101729</name>
    <name evidence="1" type="ORF">BECKSD772F_GA0070984_101829</name>
</gene>
<protein>
    <submittedName>
        <fullName evidence="1">Uncharacterized protein</fullName>
    </submittedName>
</protein>